<dbReference type="AlphaFoldDB" id="Q9LJQ0"/>
<organism evidence="1">
    <name type="scientific">Arabidopsis thaliana</name>
    <name type="common">Mouse-ear cress</name>
    <dbReference type="NCBI Taxonomy" id="3702"/>
    <lineage>
        <taxon>Eukaryota</taxon>
        <taxon>Viridiplantae</taxon>
        <taxon>Streptophyta</taxon>
        <taxon>Embryophyta</taxon>
        <taxon>Tracheophyta</taxon>
        <taxon>Spermatophyta</taxon>
        <taxon>Magnoliopsida</taxon>
        <taxon>eudicotyledons</taxon>
        <taxon>Gunneridae</taxon>
        <taxon>Pentapetalae</taxon>
        <taxon>rosids</taxon>
        <taxon>malvids</taxon>
        <taxon>Brassicales</taxon>
        <taxon>Brassicaceae</taxon>
        <taxon>Camelineae</taxon>
        <taxon>Arabidopsis</taxon>
    </lineage>
</organism>
<accession>Q9LJQ0</accession>
<name>Q9LJQ0_ARATH</name>
<evidence type="ECO:0000313" key="1">
    <source>
        <dbReference type="EMBL" id="BAB01427.1"/>
    </source>
</evidence>
<proteinExistence type="predicted"/>
<protein>
    <submittedName>
        <fullName evidence="1">Uncharacterized protein</fullName>
    </submittedName>
</protein>
<dbReference type="EMBL" id="AP000415">
    <property type="protein sequence ID" value="BAB01427.1"/>
    <property type="molecule type" value="Genomic_DNA"/>
</dbReference>
<reference evidence="1" key="1">
    <citation type="journal article" date="2000" name="DNA Res.">
        <title>Structural analysis of Arabidopsis thaliana chromosome 3. II. Sequence features of the 4,251,695 bp regions covered by 90 P1, TAC and BAC clones.</title>
        <authorList>
            <person name="Nakamura Y."/>
        </authorList>
    </citation>
    <scope>NUCLEOTIDE SEQUENCE [LARGE SCALE GENOMIC DNA]</scope>
</reference>
<sequence length="181" mass="21136">MLSRCTAPRQKLAAKVHSLTCFLLSLITERRFREIMNVQAKQWHVVKMHSPTTKISSQGTFSHVLLVVTYHRETFQRNYECASEAKEMRKEDITSNVVKIHSPTTQMSSQGTFYHRGRPETIEKVNHKNKNKNQTRDKVMQNKSKLKAEQQKAIFYIRLPITTMFSFIKQEMFGTPTSSRI</sequence>
<reference key="2">
    <citation type="journal article" date="2000" name="Nature">
        <title>Sequence and analysis of chromosome 3 of the plant Arabidopsis thaliana.</title>
        <authorList>
            <consortium name="European Union Chromosome 3 Arabidopsis Sequencing Consortium"/>
            <consortium name="Institute for Genomic Research"/>
            <consortium name="Kazusa DNA Research Institute"/>
            <person name="Salanoubat M."/>
            <person name="Lemcke K."/>
            <person name="Rieger M."/>
            <person name="Ansorge W."/>
            <person name="Unseld M."/>
            <person name="Fartmann B."/>
            <person name="Valle G."/>
            <person name="Blocker H."/>
            <person name="Perez-Alonso M."/>
            <person name="Obermaier B."/>
            <person name="Delseny M."/>
            <person name="Boutry M."/>
            <person name="Grivell L.A."/>
            <person name="Mache R."/>
            <person name="Puigdomenech P."/>
            <person name="De Simone V."/>
            <person name="Choisne N."/>
            <person name="Artiguenave F."/>
            <person name="Robert C."/>
            <person name="Brottier P."/>
            <person name="Wincker P."/>
            <person name="Cattolico L."/>
            <person name="Weissenbach J."/>
            <person name="Saurin W."/>
            <person name="Quetier F."/>
            <person name="Schafer M."/>
            <person name="Muller-Auer S."/>
            <person name="Gabel C."/>
            <person name="Fuchs M."/>
            <person name="Benes V."/>
            <person name="Wurmbach E."/>
            <person name="Drzonek H."/>
            <person name="Erfle H."/>
            <person name="Jordan N."/>
            <person name="Bangert S."/>
            <person name="Wiedelmann R."/>
            <person name="Kranz H."/>
            <person name="Voss H."/>
            <person name="Holland R."/>
            <person name="Brandt P."/>
            <person name="Nyakatura G."/>
            <person name="Vezzi A."/>
            <person name="D'Angelo M."/>
            <person name="Pallavicini A."/>
            <person name="Toppo S."/>
            <person name="Simionati B."/>
            <person name="Conrad A."/>
            <person name="Hornischer K."/>
            <person name="Kauer G."/>
            <person name="Lohnert T.H."/>
            <person name="Nordsiek G."/>
            <person name="Reichelt J."/>
            <person name="Scharfe M."/>
            <person name="Schon O."/>
            <person name="Bargues M."/>
            <person name="Terol J."/>
            <person name="Climent J."/>
            <person name="Navarro P."/>
            <person name="Collado C."/>
            <person name="Perez-Perez A."/>
            <person name="Ottenwalder B."/>
            <person name="Duchemin D."/>
            <person name="Cooke R."/>
            <person name="Laudie M."/>
            <person name="Berger-Llauro C."/>
            <person name="Purnelle B."/>
            <person name="Masuy D."/>
            <person name="de Haan M."/>
            <person name="Maarse A.C."/>
            <person name="Alcaraz J.P."/>
            <person name="Cottet A."/>
            <person name="Casacuberta E."/>
            <person name="Monfort A."/>
            <person name="Argiriou A."/>
            <person name="flores M."/>
            <person name="Liguori R."/>
            <person name="Vitale D."/>
            <person name="Mannhaupt G."/>
            <person name="Haase D."/>
            <person name="Schoof H."/>
            <person name="Rudd S."/>
            <person name="Zaccaria P."/>
            <person name="Mewes H.W."/>
            <person name="Mayer K.F."/>
            <person name="Kaul S."/>
            <person name="Town C.D."/>
            <person name="Koo H.L."/>
            <person name="Tallon L.J."/>
            <person name="Jenkins J."/>
            <person name="Rooney T."/>
            <person name="Rizzo M."/>
            <person name="Walts A."/>
            <person name="Utterback T."/>
            <person name="Fujii C.Y."/>
            <person name="Shea T.P."/>
            <person name="Creasy T.H."/>
            <person name="Haas B."/>
            <person name="Maiti R."/>
            <person name="Wu D."/>
            <person name="Peterson J."/>
            <person name="Van Aken S."/>
            <person name="Pai G."/>
            <person name="Militscher J."/>
            <person name="Sellers P."/>
            <person name="Gill J.E."/>
            <person name="Feldblyum T.V."/>
            <person name="Preuss D."/>
            <person name="Lin X."/>
            <person name="Nierman W.C."/>
            <person name="Salzberg S.L."/>
            <person name="White O."/>
            <person name="Venter J.C."/>
            <person name="Fraser C.M."/>
            <person name="Kaneko T."/>
            <person name="Nakamura Y."/>
            <person name="Sato S."/>
            <person name="Kato T."/>
            <person name="Asamizu E."/>
            <person name="Sasamoto S."/>
            <person name="Kimura T."/>
            <person name="Idesawa K."/>
            <person name="Kawashima K."/>
            <person name="Kishida Y."/>
            <person name="Kiyokawa C."/>
            <person name="Kohara M."/>
            <person name="Matsumoto M."/>
            <person name="Matsuno A."/>
            <person name="Muraki A."/>
            <person name="Nakayama S."/>
            <person name="Nakazaki N."/>
            <person name="Shinpo S."/>
            <person name="Takeuchi C."/>
            <person name="Wada T."/>
            <person name="Watanabe A."/>
            <person name="Yamada M."/>
            <person name="Yasuda M."/>
            <person name="Tabata S."/>
        </authorList>
    </citation>
    <scope>NUCLEOTIDE SEQUENCE [LARGE SCALE GENOMIC DNA]</scope>
    <source>
        <strain>cv. Columbia</strain>
    </source>
</reference>